<keyword evidence="11 15" id="KW-0175">Coiled coil</keyword>
<dbReference type="GO" id="GO:0043047">
    <property type="term" value="F:single-stranded telomeric DNA binding"/>
    <property type="evidence" value="ECO:0007669"/>
    <property type="project" value="TreeGrafter"/>
</dbReference>
<evidence type="ECO:0000313" key="17">
    <source>
        <dbReference type="EMBL" id="RYP11007.1"/>
    </source>
</evidence>
<keyword evidence="7" id="KW-0479">Metal-binding</keyword>
<gene>
    <name evidence="17" type="ORF">DL764_000304</name>
</gene>
<dbReference type="GO" id="GO:0007004">
    <property type="term" value="P:telomere maintenance via telomerase"/>
    <property type="evidence" value="ECO:0007669"/>
    <property type="project" value="TreeGrafter"/>
</dbReference>
<feature type="coiled-coil region" evidence="15">
    <location>
        <begin position="306"/>
        <end position="347"/>
    </location>
</feature>
<dbReference type="SUPFAM" id="SSF52540">
    <property type="entry name" value="P-loop containing nucleoside triphosphate hydrolases"/>
    <property type="match status" value="2"/>
</dbReference>
<evidence type="ECO:0000256" key="1">
    <source>
        <dbReference type="ARBA" id="ARBA00001947"/>
    </source>
</evidence>
<dbReference type="EMBL" id="QJNU01000009">
    <property type="protein sequence ID" value="RYP11007.1"/>
    <property type="molecule type" value="Genomic_DNA"/>
</dbReference>
<evidence type="ECO:0000259" key="16">
    <source>
        <dbReference type="Pfam" id="PF13476"/>
    </source>
</evidence>
<dbReference type="GO" id="GO:0003691">
    <property type="term" value="F:double-stranded telomeric DNA binding"/>
    <property type="evidence" value="ECO:0007669"/>
    <property type="project" value="TreeGrafter"/>
</dbReference>
<dbReference type="GO" id="GO:0046872">
    <property type="term" value="F:metal ion binding"/>
    <property type="evidence" value="ECO:0007669"/>
    <property type="project" value="UniProtKB-KW"/>
</dbReference>
<comment type="caution">
    <text evidence="17">The sequence shown here is derived from an EMBL/GenBank/DDBJ whole genome shotgun (WGS) entry which is preliminary data.</text>
</comment>
<dbReference type="Gene3D" id="3.40.50.300">
    <property type="entry name" value="P-loop containing nucleotide triphosphate hydrolases"/>
    <property type="match status" value="2"/>
</dbReference>
<keyword evidence="18" id="KW-1185">Reference proteome</keyword>
<dbReference type="PANTHER" id="PTHR18867">
    <property type="entry name" value="RAD50"/>
    <property type="match status" value="1"/>
</dbReference>
<evidence type="ECO:0000256" key="11">
    <source>
        <dbReference type="ARBA" id="ARBA00023054"/>
    </source>
</evidence>
<dbReference type="STRING" id="155417.A0A4Q4TXJ2"/>
<evidence type="ECO:0000256" key="12">
    <source>
        <dbReference type="ARBA" id="ARBA00023204"/>
    </source>
</evidence>
<evidence type="ECO:0000256" key="10">
    <source>
        <dbReference type="ARBA" id="ARBA00022833"/>
    </source>
</evidence>
<keyword evidence="6" id="KW-0158">Chromosome</keyword>
<comment type="cofactor">
    <cofactor evidence="1">
        <name>Zn(2+)</name>
        <dbReference type="ChEBI" id="CHEBI:29105"/>
    </cofactor>
</comment>
<dbReference type="InterPro" id="IPR004584">
    <property type="entry name" value="Rad50_eukaryotes"/>
</dbReference>
<feature type="coiled-coil region" evidence="15">
    <location>
        <begin position="853"/>
        <end position="897"/>
    </location>
</feature>
<evidence type="ECO:0000256" key="5">
    <source>
        <dbReference type="ARBA" id="ARBA00017893"/>
    </source>
</evidence>
<sequence length="1310" mass="150395">MSSIERLRIQGVRSFSPFIAENIRFFTPLTLIVGYNGSGKTTIIECLKYATTSELPPNSTKGGAFIHDPKLCGEHDVLAQVKLGYKIPPNTTRVITRSVQLTVKKNTRTQKTLEGSLQTTMDGENTSISTQKAKLDELVLKDLGVPKAILEFVIFCHQDESLWPMSEPSVLKKRFDEIFEAMKYTKAIDNLKVLRKKQGEKLRGLKDQEVRDKSDKERADRCADRMKSLEDEIAAMRLKCKEVRKQMDEAERRARELHEQATSYLGIVNDLENKKQLLGYRREALDETRSRMDELTESDGWLQDTLAQYEERVEGLRRDYEENVAQYSEYQKELARLRDDLSNRLAEQGKLQSDKEKYERQLESRVELVRQEARTHGVRGFDGDLDDRQIQSFNDRMQKLLVDKKRELERLQGENAEDLDKKAGVITELEGRKARYIQDRASTVQQNATLEKRIKSARQLLNALDVDEGAKAVLDSSFKGIEQRLQTAMEELQGADFDTIIQDENDQLLQLENESSRLARELVESSRLARSRGELDFHKKKISQKKQELDALASSSGSDKISRLIGSSWEPATVERQFQQALQTKTEAYEEARRRQTEIIQDLKLVQGKLSSAKARAKEKEGEMERRKSTVLKALKASDPKSEPNVTDLPDAIAQLEEDILEEKKEIALTGALTSYYEECQKTLDKHNKCELCHRPFVNASDKSVILRKIRKVLEEHNEAQAQADIATMEQLLGTLRAARPDGEVYEQLLKEKPALDKEIRETQEEESRVLRRLEDADEDVRQKQEDRQEVESMTKIVGDIARTHREIDESTAVVDRLMSQQQSSSGMVRNDDEINELQDACKEKIRVTTGRITKFSNLRQQKRDEIKDLELERSELKNKISEAVRLLERKRDLETQILTHKDDIASQKEIIQQADKDLESIEPQIAKARAIRDETLQRGRAKEKKVADERDGLASSVNQLKAIDGDIQAYIDGGGPSRLVSNEKAIQTLKKDISGIETDMNDLTARTNKLKEEINNSSGNRKNIVDNLNYRKTLREIEKLEQDVEDLESRNANEDYDRLAAEARKFETQRDQLNAERSSIIGTRRAKEDEHAIMIAEWDTQYHDAARKYRETHIKVETTKAAVEDLGKYGEALNNAIMKYHALKMEEVNRIAGELWRETYQGTDIDTIMIKSDSETATGRQTYNYRVCMVKQDTEMDMRGRCSAGQKVLASIIIRLALAESFGVGCGLIALDEPTTNLDRDNIRSLAESLHGIIKARRVQRNFQLIVITHDEEFLRHMRCSDFCDYFYRVKRDDKQNSIISKELISTIM</sequence>
<dbReference type="GO" id="GO:0016887">
    <property type="term" value="F:ATP hydrolysis activity"/>
    <property type="evidence" value="ECO:0007669"/>
    <property type="project" value="InterPro"/>
</dbReference>
<keyword evidence="8" id="KW-0227">DNA damage</keyword>
<dbReference type="GO" id="GO:0006302">
    <property type="term" value="P:double-strand break repair"/>
    <property type="evidence" value="ECO:0007669"/>
    <property type="project" value="TreeGrafter"/>
</dbReference>
<evidence type="ECO:0000256" key="3">
    <source>
        <dbReference type="ARBA" id="ARBA00004286"/>
    </source>
</evidence>
<proteinExistence type="inferred from homology"/>
<feature type="coiled-coil region" evidence="15">
    <location>
        <begin position="710"/>
        <end position="794"/>
    </location>
</feature>
<comment type="catalytic activity">
    <reaction evidence="14">
        <text>ATP + H2O = ADP + phosphate + H(+)</text>
        <dbReference type="Rhea" id="RHEA:13065"/>
        <dbReference type="ChEBI" id="CHEBI:15377"/>
        <dbReference type="ChEBI" id="CHEBI:15378"/>
        <dbReference type="ChEBI" id="CHEBI:30616"/>
        <dbReference type="ChEBI" id="CHEBI:43474"/>
        <dbReference type="ChEBI" id="CHEBI:456216"/>
    </reaction>
</comment>
<feature type="coiled-coil region" evidence="15">
    <location>
        <begin position="987"/>
        <end position="1077"/>
    </location>
</feature>
<dbReference type="Proteomes" id="UP000293360">
    <property type="component" value="Unassembled WGS sequence"/>
</dbReference>
<protein>
    <recommendedName>
        <fullName evidence="5">DNA repair protein RAD50</fullName>
    </recommendedName>
</protein>
<evidence type="ECO:0000256" key="6">
    <source>
        <dbReference type="ARBA" id="ARBA00022454"/>
    </source>
</evidence>
<name>A0A4Q4TXJ2_9PEZI</name>
<comment type="similarity">
    <text evidence="4">Belongs to the SMC family. RAD50 subfamily.</text>
</comment>
<dbReference type="OrthoDB" id="18797at2759"/>
<dbReference type="InterPro" id="IPR027417">
    <property type="entry name" value="P-loop_NTPase"/>
</dbReference>
<dbReference type="PANTHER" id="PTHR18867:SF12">
    <property type="entry name" value="DNA REPAIR PROTEIN RAD50"/>
    <property type="match status" value="1"/>
</dbReference>
<evidence type="ECO:0000313" key="18">
    <source>
        <dbReference type="Proteomes" id="UP000293360"/>
    </source>
</evidence>
<dbReference type="Pfam" id="PF13558">
    <property type="entry name" value="SbcC_Walker_B"/>
    <property type="match status" value="1"/>
</dbReference>
<dbReference type="GO" id="GO:0000794">
    <property type="term" value="C:condensed nuclear chromosome"/>
    <property type="evidence" value="ECO:0007669"/>
    <property type="project" value="TreeGrafter"/>
</dbReference>
<dbReference type="GO" id="GO:0000722">
    <property type="term" value="P:telomere maintenance via recombination"/>
    <property type="evidence" value="ECO:0007669"/>
    <property type="project" value="TreeGrafter"/>
</dbReference>
<dbReference type="GO" id="GO:0070192">
    <property type="term" value="P:chromosome organization involved in meiotic cell cycle"/>
    <property type="evidence" value="ECO:0007669"/>
    <property type="project" value="TreeGrafter"/>
</dbReference>
<evidence type="ECO:0000256" key="8">
    <source>
        <dbReference type="ARBA" id="ARBA00022763"/>
    </source>
</evidence>
<evidence type="ECO:0000256" key="15">
    <source>
        <dbReference type="SAM" id="Coils"/>
    </source>
</evidence>
<evidence type="ECO:0000256" key="13">
    <source>
        <dbReference type="ARBA" id="ARBA00023242"/>
    </source>
</evidence>
<reference evidence="17 18" key="1">
    <citation type="submission" date="2018-06" db="EMBL/GenBank/DDBJ databases">
        <title>Complete Genomes of Monosporascus.</title>
        <authorList>
            <person name="Robinson A.J."/>
            <person name="Natvig D.O."/>
        </authorList>
    </citation>
    <scope>NUCLEOTIDE SEQUENCE [LARGE SCALE GENOMIC DNA]</scope>
    <source>
        <strain evidence="17 18">CBS 110550</strain>
    </source>
</reference>
<feature type="coiled-coil region" evidence="15">
    <location>
        <begin position="501"/>
        <end position="623"/>
    </location>
</feature>
<keyword evidence="10" id="KW-0862">Zinc</keyword>
<evidence type="ECO:0000256" key="14">
    <source>
        <dbReference type="ARBA" id="ARBA00049360"/>
    </source>
</evidence>
<evidence type="ECO:0000256" key="9">
    <source>
        <dbReference type="ARBA" id="ARBA00022801"/>
    </source>
</evidence>
<dbReference type="FunFam" id="3.40.50.300:FF:000947">
    <property type="entry name" value="DNA repair protein RAD50"/>
    <property type="match status" value="1"/>
</dbReference>
<organism evidence="17 18">
    <name type="scientific">Monosporascus ibericus</name>
    <dbReference type="NCBI Taxonomy" id="155417"/>
    <lineage>
        <taxon>Eukaryota</taxon>
        <taxon>Fungi</taxon>
        <taxon>Dikarya</taxon>
        <taxon>Ascomycota</taxon>
        <taxon>Pezizomycotina</taxon>
        <taxon>Sordariomycetes</taxon>
        <taxon>Xylariomycetidae</taxon>
        <taxon>Xylariales</taxon>
        <taxon>Xylariales incertae sedis</taxon>
        <taxon>Monosporascus</taxon>
    </lineage>
</organism>
<dbReference type="FunFam" id="3.40.50.300:FF:001195">
    <property type="entry name" value="DNA repair protein rad50"/>
    <property type="match status" value="1"/>
</dbReference>
<accession>A0A4Q4TXJ2</accession>
<dbReference type="GO" id="GO:0030870">
    <property type="term" value="C:Mre11 complex"/>
    <property type="evidence" value="ECO:0007669"/>
    <property type="project" value="InterPro"/>
</dbReference>
<comment type="subcellular location">
    <subcellularLocation>
        <location evidence="3">Chromosome</location>
    </subcellularLocation>
    <subcellularLocation>
        <location evidence="2">Nucleus</location>
    </subcellularLocation>
</comment>
<evidence type="ECO:0000256" key="2">
    <source>
        <dbReference type="ARBA" id="ARBA00004123"/>
    </source>
</evidence>
<keyword evidence="12" id="KW-0234">DNA repair</keyword>
<feature type="coiled-coil region" evidence="15">
    <location>
        <begin position="188"/>
        <end position="260"/>
    </location>
</feature>
<dbReference type="InterPro" id="IPR038729">
    <property type="entry name" value="Rad50/SbcC_AAA"/>
</dbReference>
<dbReference type="GO" id="GO:0051880">
    <property type="term" value="F:G-quadruplex DNA binding"/>
    <property type="evidence" value="ECO:0007669"/>
    <property type="project" value="TreeGrafter"/>
</dbReference>
<keyword evidence="9" id="KW-0378">Hydrolase</keyword>
<feature type="coiled-coil region" evidence="15">
    <location>
        <begin position="394"/>
        <end position="421"/>
    </location>
</feature>
<feature type="domain" description="Rad50/SbcC-type AAA" evidence="16">
    <location>
        <begin position="6"/>
        <end position="232"/>
    </location>
</feature>
<evidence type="ECO:0000256" key="7">
    <source>
        <dbReference type="ARBA" id="ARBA00022723"/>
    </source>
</evidence>
<dbReference type="Pfam" id="PF13476">
    <property type="entry name" value="AAA_23"/>
    <property type="match status" value="1"/>
</dbReference>
<keyword evidence="13" id="KW-0539">Nucleus</keyword>
<evidence type="ECO:0000256" key="4">
    <source>
        <dbReference type="ARBA" id="ARBA00009439"/>
    </source>
</evidence>
<dbReference type="NCBIfam" id="TIGR00606">
    <property type="entry name" value="rad50"/>
    <property type="match status" value="1"/>
</dbReference>